<dbReference type="EMBL" id="JAUJYO010000020">
    <property type="protein sequence ID" value="KAK1286732.1"/>
    <property type="molecule type" value="Genomic_DNA"/>
</dbReference>
<feature type="transmembrane region" description="Helical" evidence="8">
    <location>
        <begin position="1149"/>
        <end position="1169"/>
    </location>
</feature>
<dbReference type="PANTHER" id="PTHR46635">
    <property type="entry name" value="GLYCOSYL TRANSFERASE FAMILY 1 PROTEIN"/>
    <property type="match status" value="1"/>
</dbReference>
<dbReference type="InterPro" id="IPR001296">
    <property type="entry name" value="Glyco_trans_1"/>
</dbReference>
<dbReference type="SUPFAM" id="SSF53756">
    <property type="entry name" value="UDP-Glycosyltransferase/glycogen phosphorylase"/>
    <property type="match status" value="1"/>
</dbReference>
<reference evidence="10" key="2">
    <citation type="submission" date="2023-06" db="EMBL/GenBank/DDBJ databases">
        <authorList>
            <person name="Ma L."/>
            <person name="Liu K.-W."/>
            <person name="Li Z."/>
            <person name="Hsiao Y.-Y."/>
            <person name="Qi Y."/>
            <person name="Fu T."/>
            <person name="Tang G."/>
            <person name="Zhang D."/>
            <person name="Sun W.-H."/>
            <person name="Liu D.-K."/>
            <person name="Li Y."/>
            <person name="Chen G.-Z."/>
            <person name="Liu X.-D."/>
            <person name="Liao X.-Y."/>
            <person name="Jiang Y.-T."/>
            <person name="Yu X."/>
            <person name="Hao Y."/>
            <person name="Huang J."/>
            <person name="Zhao X.-W."/>
            <person name="Ke S."/>
            <person name="Chen Y.-Y."/>
            <person name="Wu W.-L."/>
            <person name="Hsu J.-L."/>
            <person name="Lin Y.-F."/>
            <person name="Huang M.-D."/>
            <person name="Li C.-Y."/>
            <person name="Huang L."/>
            <person name="Wang Z.-W."/>
            <person name="Zhao X."/>
            <person name="Zhong W.-Y."/>
            <person name="Peng D.-H."/>
            <person name="Ahmad S."/>
            <person name="Lan S."/>
            <person name="Zhang J.-S."/>
            <person name="Tsai W.-C."/>
            <person name="Van De Peer Y."/>
            <person name="Liu Z.-J."/>
        </authorList>
    </citation>
    <scope>NUCLEOTIDE SEQUENCE</scope>
    <source>
        <strain evidence="10">CP</strain>
        <tissue evidence="10">Leaves</tissue>
    </source>
</reference>
<dbReference type="Proteomes" id="UP001180020">
    <property type="component" value="Unassembled WGS sequence"/>
</dbReference>
<protein>
    <submittedName>
        <fullName evidence="10">Aluminum-activated malate transporter 9</fullName>
    </submittedName>
</protein>
<feature type="transmembrane region" description="Helical" evidence="8">
    <location>
        <begin position="55"/>
        <end position="76"/>
    </location>
</feature>
<comment type="caution">
    <text evidence="10">The sequence shown here is derived from an EMBL/GenBank/DDBJ whole genome shotgun (WGS) entry which is preliminary data.</text>
</comment>
<evidence type="ECO:0000256" key="2">
    <source>
        <dbReference type="ARBA" id="ARBA00022676"/>
    </source>
</evidence>
<feature type="transmembrane region" description="Helical" evidence="8">
    <location>
        <begin position="1175"/>
        <end position="1195"/>
    </location>
</feature>
<feature type="coiled-coil region" evidence="6">
    <location>
        <begin position="947"/>
        <end position="975"/>
    </location>
</feature>
<organism evidence="10 11">
    <name type="scientific">Acorus calamus</name>
    <name type="common">Sweet flag</name>
    <dbReference type="NCBI Taxonomy" id="4465"/>
    <lineage>
        <taxon>Eukaryota</taxon>
        <taxon>Viridiplantae</taxon>
        <taxon>Streptophyta</taxon>
        <taxon>Embryophyta</taxon>
        <taxon>Tracheophyta</taxon>
        <taxon>Spermatophyta</taxon>
        <taxon>Magnoliopsida</taxon>
        <taxon>Liliopsida</taxon>
        <taxon>Acoraceae</taxon>
        <taxon>Acorus</taxon>
    </lineage>
</organism>
<evidence type="ECO:0000256" key="3">
    <source>
        <dbReference type="ARBA" id="ARBA00022692"/>
    </source>
</evidence>
<evidence type="ECO:0000256" key="6">
    <source>
        <dbReference type="SAM" id="Coils"/>
    </source>
</evidence>
<accession>A0AAV9CF92</accession>
<feature type="domain" description="Glycosyl transferase family 1" evidence="9">
    <location>
        <begin position="421"/>
        <end position="504"/>
    </location>
</feature>
<evidence type="ECO:0000256" key="8">
    <source>
        <dbReference type="SAM" id="Phobius"/>
    </source>
</evidence>
<feature type="transmembrane region" description="Helical" evidence="8">
    <location>
        <begin position="1117"/>
        <end position="1137"/>
    </location>
</feature>
<evidence type="ECO:0000313" key="10">
    <source>
        <dbReference type="EMBL" id="KAK1286732.1"/>
    </source>
</evidence>
<evidence type="ECO:0000256" key="1">
    <source>
        <dbReference type="ARBA" id="ARBA00004141"/>
    </source>
</evidence>
<feature type="region of interest" description="Disordered" evidence="7">
    <location>
        <begin position="1444"/>
        <end position="1465"/>
    </location>
</feature>
<gene>
    <name evidence="10" type="primary">ALMT9</name>
    <name evidence="10" type="ORF">QJS10_CPB20g02114</name>
</gene>
<evidence type="ECO:0000256" key="7">
    <source>
        <dbReference type="SAM" id="MobiDB-lite"/>
    </source>
</evidence>
<name>A0AAV9CF92_ACOCL</name>
<dbReference type="GO" id="GO:0016757">
    <property type="term" value="F:glycosyltransferase activity"/>
    <property type="evidence" value="ECO:0007669"/>
    <property type="project" value="UniProtKB-KW"/>
</dbReference>
<dbReference type="InterPro" id="IPR020966">
    <property type="entry name" value="ALMT"/>
</dbReference>
<keyword evidence="3 8" id="KW-0812">Transmembrane</keyword>
<feature type="transmembrane region" description="Helical" evidence="8">
    <location>
        <begin position="1232"/>
        <end position="1254"/>
    </location>
</feature>
<dbReference type="Pfam" id="PF00534">
    <property type="entry name" value="Glycos_transf_1"/>
    <property type="match status" value="1"/>
</dbReference>
<sequence length="1563" mass="177378">MGSLDSGIPIKRAPLLRPPSLYPSPGRGDRGHLSLLQRPRSKLARLLFLFEKVDYLQWLCTVIAFFFVVILFQAFLPGLIMEKSGGSGIAVRSPNRDYWEFEGLGDLDFGEGIRFEPTKLLERFRKEREEANSSALALGRPRQRLAVRRPELALVVADLSPDASQLLMVTLAVALKEIGYTIQVFALADGPVHAIWRNIGVLVTILHINDRSQLAVDWLNYNGVLVNSLEARVVVSCLSQEPFRSLPVIWTIPERALALRLAGYASNGHLQLISDWKQAFSRATVVVFPNYVLPMMYSTLDSGNYFVIPGSPSEAWEANILTSSRNVHELRVEKGYASEDFIIAIVGSQFTYTGSLLEDALILKALVPLFAAFPSDSSTHSHMKIVILNGNSTIIFKNSLEDIALNLGYPKGSVEQIIIDKDESSFLSMADIVVYGSFLEEQSFPPILIKAMCLGKPVIAPDLLMIRKYVNDRVNGYLFPKENIGLLTETLFQVISGGKLSRSAQNIALVGKENATNLMVSEVIEGYASLLENVLQLPSEISSPKAVAEIPEHMKDWQWIFFKDVTDLKYTNGTSNGYRILDKLEEQWYRIHMDNSSNSTKIIDQVFSPADWEEEKLIEMENMMRRLAEEELKDRTDQPRGTWEDVYKSTKKADRAKNELHERDDRELERTGQPLCIYEPYFGEGAWPFLHNISLYRGIGLSTKGRRQSADDIDASSRLPLLNDPYYQHVLGEYGAFFAIANRIDRIHKNAWIGFQSWRVSAMKNAKQIIQSLVRLIKMFAVSEALRRMYNIKHDIDSLPPMPADGDSWSVMHSWVLPSKSFLEFVMFSRMFVDALDSQMYDEHHRSGYCYLSLTKDRQCYSRVLELLVNVWAYHSARRMVYVNPETGAMLEQHKFKSRRGHMWVRWFSFATLKSMDEDLAEEYDSDNPNRRWLWPSTGEVFWQGLYERERNMRQQEREKRKKQSREKIQRIKNRTHQKAIGKAIISSGTFDKSSGMSIVFFLLLRTRWILRSSQGALALIGATQKTKLQDLLVGRMNGKKGSCVKIDIDLPSKAIAPEQLKKPGVGAADEFRPGQWIRDVWRFAKDDPKRVIFALKVGLAVLLVSLLILFRAPYDVFGTNIIWSILTVAIMFEYTVGATFNKGFNRALGSIAAGVFAIAVMQVAMSSGHVAEPFVIGFSIFLIGTVTSFMKLWPTLTQYEYGFRVTLFTYCLIVVSGYRMGTPVKTAMDRLYSIAIGGLVAVLVNVLIFPIWAGEQLHKELVNHFNTVADTLEAAVLMTECVKKYLADDGTDRPEFDKTVMDDFADEPAFRKCRTTLNSSAKLDSLANSAKWEPPHGRFRHFFYPWCEYVKVGAVLRHCAYEVMALHGCLHSEIQAPYNLRIAFQPEIQDATNQAAELLRSLGKDISNMKRGLQTTLLKRLHSSTERLQRSIDIHSYLLTTTHHEYSSPKPPSKPLDLPDPTQNPVPPTIHRAESYHETMRKQQKRLYSWPSREVDEFGEEGGFGGGDGGEMIRRMRALESTAAMSLATFTSLLIEFVARLDHLVDAVDELAKMARFKEEEI</sequence>
<evidence type="ECO:0000256" key="4">
    <source>
        <dbReference type="ARBA" id="ARBA00022989"/>
    </source>
</evidence>
<feature type="transmembrane region" description="Helical" evidence="8">
    <location>
        <begin position="1202"/>
        <end position="1220"/>
    </location>
</feature>
<proteinExistence type="predicted"/>
<feature type="transmembrane region" description="Helical" evidence="8">
    <location>
        <begin position="1092"/>
        <end position="1111"/>
    </location>
</feature>
<evidence type="ECO:0000313" key="11">
    <source>
        <dbReference type="Proteomes" id="UP001180020"/>
    </source>
</evidence>
<dbReference type="GO" id="GO:0015743">
    <property type="term" value="P:malate transport"/>
    <property type="evidence" value="ECO:0007669"/>
    <property type="project" value="InterPro"/>
</dbReference>
<dbReference type="Gene3D" id="3.40.50.2000">
    <property type="entry name" value="Glycogen Phosphorylase B"/>
    <property type="match status" value="1"/>
</dbReference>
<keyword evidence="6" id="KW-0175">Coiled coil</keyword>
<reference evidence="10" key="1">
    <citation type="journal article" date="2023" name="Nat. Commun.">
        <title>Diploid and tetraploid genomes of Acorus and the evolution of monocots.</title>
        <authorList>
            <person name="Ma L."/>
            <person name="Liu K.W."/>
            <person name="Li Z."/>
            <person name="Hsiao Y.Y."/>
            <person name="Qi Y."/>
            <person name="Fu T."/>
            <person name="Tang G.D."/>
            <person name="Zhang D."/>
            <person name="Sun W.H."/>
            <person name="Liu D.K."/>
            <person name="Li Y."/>
            <person name="Chen G.Z."/>
            <person name="Liu X.D."/>
            <person name="Liao X.Y."/>
            <person name="Jiang Y.T."/>
            <person name="Yu X."/>
            <person name="Hao Y."/>
            <person name="Huang J."/>
            <person name="Zhao X.W."/>
            <person name="Ke S."/>
            <person name="Chen Y.Y."/>
            <person name="Wu W.L."/>
            <person name="Hsu J.L."/>
            <person name="Lin Y.F."/>
            <person name="Huang M.D."/>
            <person name="Li C.Y."/>
            <person name="Huang L."/>
            <person name="Wang Z.W."/>
            <person name="Zhao X."/>
            <person name="Zhong W.Y."/>
            <person name="Peng D.H."/>
            <person name="Ahmad S."/>
            <person name="Lan S."/>
            <person name="Zhang J.S."/>
            <person name="Tsai W.C."/>
            <person name="Van de Peer Y."/>
            <person name="Liu Z.J."/>
        </authorList>
    </citation>
    <scope>NUCLEOTIDE SEQUENCE</scope>
    <source>
        <strain evidence="10">CP</strain>
    </source>
</reference>
<comment type="subcellular location">
    <subcellularLocation>
        <location evidence="1">Membrane</location>
        <topology evidence="1">Multi-pass membrane protein</topology>
    </subcellularLocation>
</comment>
<keyword evidence="11" id="KW-1185">Reference proteome</keyword>
<keyword evidence="5 8" id="KW-0472">Membrane</keyword>
<dbReference type="Pfam" id="PF11744">
    <property type="entry name" value="ALMT"/>
    <property type="match status" value="1"/>
</dbReference>
<dbReference type="PANTHER" id="PTHR46635:SF1">
    <property type="entry name" value="GLYCOSYL TRANSFERASE FAMILY 1 PROTEIN"/>
    <property type="match status" value="1"/>
</dbReference>
<dbReference type="GO" id="GO:0016020">
    <property type="term" value="C:membrane"/>
    <property type="evidence" value="ECO:0007669"/>
    <property type="project" value="UniProtKB-SubCell"/>
</dbReference>
<evidence type="ECO:0000256" key="5">
    <source>
        <dbReference type="ARBA" id="ARBA00023136"/>
    </source>
</evidence>
<keyword evidence="2" id="KW-0328">Glycosyltransferase</keyword>
<evidence type="ECO:0000259" key="9">
    <source>
        <dbReference type="Pfam" id="PF00534"/>
    </source>
</evidence>
<keyword evidence="4 8" id="KW-1133">Transmembrane helix</keyword>
<keyword evidence="2" id="KW-0808">Transferase</keyword>
<feature type="region of interest" description="Disordered" evidence="7">
    <location>
        <begin position="1"/>
        <end position="26"/>
    </location>
</feature>